<comment type="caution">
    <text evidence="1">The sequence shown here is derived from an EMBL/GenBank/DDBJ whole genome shotgun (WGS) entry which is preliminary data.</text>
</comment>
<dbReference type="AlphaFoldDB" id="A0A9Q3DHL0"/>
<evidence type="ECO:0000313" key="2">
    <source>
        <dbReference type="Proteomes" id="UP000765509"/>
    </source>
</evidence>
<dbReference type="Proteomes" id="UP000765509">
    <property type="component" value="Unassembled WGS sequence"/>
</dbReference>
<organism evidence="1 2">
    <name type="scientific">Austropuccinia psidii MF-1</name>
    <dbReference type="NCBI Taxonomy" id="1389203"/>
    <lineage>
        <taxon>Eukaryota</taxon>
        <taxon>Fungi</taxon>
        <taxon>Dikarya</taxon>
        <taxon>Basidiomycota</taxon>
        <taxon>Pucciniomycotina</taxon>
        <taxon>Pucciniomycetes</taxon>
        <taxon>Pucciniales</taxon>
        <taxon>Sphaerophragmiaceae</taxon>
        <taxon>Austropuccinia</taxon>
    </lineage>
</organism>
<gene>
    <name evidence="1" type="ORF">O181_043224</name>
</gene>
<sequence length="132" mass="15176">MAIEVNKKLRNCLNLSSSSIQDKWQTYKKKDMEDKKLKHLTGDALMEEYKSKGMKSISETLEGMCPCYAEMDVLFGHKPNATPIESYYLQEKDSLNGEDDDDDDDALLDKVRYHLFLFLPVIIKANSLFNGE</sequence>
<proteinExistence type="predicted"/>
<name>A0A9Q3DHL0_9BASI</name>
<reference evidence="1" key="1">
    <citation type="submission" date="2021-03" db="EMBL/GenBank/DDBJ databases">
        <title>Draft genome sequence of rust myrtle Austropuccinia psidii MF-1, a brazilian biotype.</title>
        <authorList>
            <person name="Quecine M.C."/>
            <person name="Pachon D.M.R."/>
            <person name="Bonatelli M.L."/>
            <person name="Correr F.H."/>
            <person name="Franceschini L.M."/>
            <person name="Leite T.F."/>
            <person name="Margarido G.R.A."/>
            <person name="Almeida C.A."/>
            <person name="Ferrarezi J.A."/>
            <person name="Labate C.A."/>
        </authorList>
    </citation>
    <scope>NUCLEOTIDE SEQUENCE</scope>
    <source>
        <strain evidence="1">MF-1</strain>
    </source>
</reference>
<evidence type="ECO:0000313" key="1">
    <source>
        <dbReference type="EMBL" id="MBW0503509.1"/>
    </source>
</evidence>
<protein>
    <submittedName>
        <fullName evidence="1">Uncharacterized protein</fullName>
    </submittedName>
</protein>
<keyword evidence="2" id="KW-1185">Reference proteome</keyword>
<accession>A0A9Q3DHL0</accession>
<dbReference type="OrthoDB" id="2507214at2759"/>
<dbReference type="EMBL" id="AVOT02017434">
    <property type="protein sequence ID" value="MBW0503509.1"/>
    <property type="molecule type" value="Genomic_DNA"/>
</dbReference>